<evidence type="ECO:0000256" key="2">
    <source>
        <dbReference type="ARBA" id="ARBA00008817"/>
    </source>
</evidence>
<reference evidence="11" key="1">
    <citation type="journal article" date="2020" name="bioRxiv">
        <title>Comparative genomics of Chlamydomonas.</title>
        <authorList>
            <person name="Craig R.J."/>
            <person name="Hasan A.R."/>
            <person name="Ness R.W."/>
            <person name="Keightley P.D."/>
        </authorList>
    </citation>
    <scope>NUCLEOTIDE SEQUENCE</scope>
    <source>
        <strain evidence="11">SAG 7.73</strain>
    </source>
</reference>
<evidence type="ECO:0000256" key="3">
    <source>
        <dbReference type="ARBA" id="ARBA00022448"/>
    </source>
</evidence>
<feature type="signal peptide" evidence="10">
    <location>
        <begin position="1"/>
        <end position="26"/>
    </location>
</feature>
<keyword evidence="8" id="KW-0472">Membrane</keyword>
<organism evidence="11 12">
    <name type="scientific">Chlamydomonas incerta</name>
    <dbReference type="NCBI Taxonomy" id="51695"/>
    <lineage>
        <taxon>Eukaryota</taxon>
        <taxon>Viridiplantae</taxon>
        <taxon>Chlorophyta</taxon>
        <taxon>core chlorophytes</taxon>
        <taxon>Chlorophyceae</taxon>
        <taxon>CS clade</taxon>
        <taxon>Chlamydomonadales</taxon>
        <taxon>Chlamydomonadaceae</taxon>
        <taxon>Chlamydomonas</taxon>
    </lineage>
</organism>
<comment type="caution">
    <text evidence="11">The sequence shown here is derived from an EMBL/GenBank/DDBJ whole genome shotgun (WGS) entry which is preliminary data.</text>
</comment>
<evidence type="ECO:0000256" key="7">
    <source>
        <dbReference type="ARBA" id="ARBA00023128"/>
    </source>
</evidence>
<keyword evidence="5" id="KW-0653">Protein transport</keyword>
<evidence type="ECO:0000256" key="6">
    <source>
        <dbReference type="ARBA" id="ARBA00023010"/>
    </source>
</evidence>
<accession>A0A835W0B3</accession>
<feature type="compositionally biased region" description="Low complexity" evidence="9">
    <location>
        <begin position="123"/>
        <end position="156"/>
    </location>
</feature>
<keyword evidence="6" id="KW-0811">Translocation</keyword>
<evidence type="ECO:0000313" key="11">
    <source>
        <dbReference type="EMBL" id="KAG2431501.1"/>
    </source>
</evidence>
<dbReference type="OrthoDB" id="10262892at2759"/>
<dbReference type="InterPro" id="IPR005341">
    <property type="entry name" value="Tim16"/>
</dbReference>
<dbReference type="AlphaFoldDB" id="A0A835W0B3"/>
<protein>
    <submittedName>
        <fullName evidence="11">Uncharacterized protein</fullName>
    </submittedName>
</protein>
<evidence type="ECO:0000256" key="1">
    <source>
        <dbReference type="ARBA" id="ARBA00004637"/>
    </source>
</evidence>
<proteinExistence type="inferred from homology"/>
<dbReference type="GO" id="GO:0030150">
    <property type="term" value="P:protein import into mitochondrial matrix"/>
    <property type="evidence" value="ECO:0007669"/>
    <property type="project" value="InterPro"/>
</dbReference>
<feature type="region of interest" description="Disordered" evidence="9">
    <location>
        <begin position="119"/>
        <end position="156"/>
    </location>
</feature>
<dbReference type="Pfam" id="PF03656">
    <property type="entry name" value="Pam16"/>
    <property type="match status" value="1"/>
</dbReference>
<feature type="chain" id="PRO_5033003843" evidence="10">
    <location>
        <begin position="27"/>
        <end position="156"/>
    </location>
</feature>
<dbReference type="GO" id="GO:0005744">
    <property type="term" value="C:TIM23 mitochondrial import inner membrane translocase complex"/>
    <property type="evidence" value="ECO:0007669"/>
    <property type="project" value="InterPro"/>
</dbReference>
<evidence type="ECO:0000256" key="5">
    <source>
        <dbReference type="ARBA" id="ARBA00022927"/>
    </source>
</evidence>
<dbReference type="PANTHER" id="PTHR12388">
    <property type="entry name" value="MITOCHONDRIA ASSOCIATED GRANULOCYTE MACROPHAGE CSF SIGNALING MOLECULE"/>
    <property type="match status" value="1"/>
</dbReference>
<gene>
    <name evidence="11" type="ORF">HXX76_009515</name>
</gene>
<name>A0A835W0B3_CHLIN</name>
<dbReference type="Gene3D" id="1.10.287.110">
    <property type="entry name" value="DnaJ domain"/>
    <property type="match status" value="1"/>
</dbReference>
<comment type="subcellular location">
    <subcellularLocation>
        <location evidence="1">Mitochondrion inner membrane</location>
        <topology evidence="1">Peripheral membrane protein</topology>
    </subcellularLocation>
</comment>
<dbReference type="FunFam" id="1.10.287.110:FF:000006">
    <property type="entry name" value="Import inner membrane translocase subunit TIM16"/>
    <property type="match status" value="1"/>
</dbReference>
<dbReference type="EMBL" id="JAEHOC010000024">
    <property type="protein sequence ID" value="KAG2431501.1"/>
    <property type="molecule type" value="Genomic_DNA"/>
</dbReference>
<evidence type="ECO:0000256" key="9">
    <source>
        <dbReference type="SAM" id="MobiDB-lite"/>
    </source>
</evidence>
<keyword evidence="7" id="KW-0496">Mitochondrion</keyword>
<keyword evidence="10" id="KW-0732">Signal</keyword>
<dbReference type="Proteomes" id="UP000650467">
    <property type="component" value="Unassembled WGS sequence"/>
</dbReference>
<evidence type="ECO:0000313" key="12">
    <source>
        <dbReference type="Proteomes" id="UP000650467"/>
    </source>
</evidence>
<dbReference type="InterPro" id="IPR036869">
    <property type="entry name" value="J_dom_sf"/>
</dbReference>
<sequence length="156" mass="16821">MAARVVAQVLVAGATVVFRAATQAWAQALVNAQKSGVASEAAQAAQQAAQTAGSAVKKAGTMAVQEAQLILGVESGASWGDVVKRFKHMFEVNEKHGSFYLQSKVYRAKETMEEEYKRLGLYQQTEGEQLGQQQQQQPGQPQAEQDQQAAPKDGKQ</sequence>
<dbReference type="PANTHER" id="PTHR12388:SF0">
    <property type="entry name" value="MITOCHONDRIAL IMPORT INNER MEMBRANE TRANSLOCASE SUBUNIT TIM16"/>
    <property type="match status" value="1"/>
</dbReference>
<keyword evidence="3" id="KW-0813">Transport</keyword>
<keyword evidence="4" id="KW-0999">Mitochondrion inner membrane</keyword>
<comment type="similarity">
    <text evidence="2">Belongs to the TIM16/PAM16 family.</text>
</comment>
<evidence type="ECO:0000256" key="10">
    <source>
        <dbReference type="SAM" id="SignalP"/>
    </source>
</evidence>
<evidence type="ECO:0000256" key="4">
    <source>
        <dbReference type="ARBA" id="ARBA00022792"/>
    </source>
</evidence>
<keyword evidence="12" id="KW-1185">Reference proteome</keyword>
<evidence type="ECO:0000256" key="8">
    <source>
        <dbReference type="ARBA" id="ARBA00023136"/>
    </source>
</evidence>